<evidence type="ECO:0000256" key="1">
    <source>
        <dbReference type="SAM" id="Phobius"/>
    </source>
</evidence>
<dbReference type="EMBL" id="JAHBCL010000019">
    <property type="protein sequence ID" value="MBS7527360.1"/>
    <property type="molecule type" value="Genomic_DNA"/>
</dbReference>
<dbReference type="RefSeq" id="WP_213237221.1">
    <property type="nucleotide sequence ID" value="NZ_JAHBCL010000019.1"/>
</dbReference>
<evidence type="ECO:0000313" key="3">
    <source>
        <dbReference type="Proteomes" id="UP000746471"/>
    </source>
</evidence>
<protein>
    <submittedName>
        <fullName evidence="2">DUF1294 domain-containing protein</fullName>
    </submittedName>
</protein>
<keyword evidence="1" id="KW-0472">Membrane</keyword>
<reference evidence="2 3" key="1">
    <citation type="submission" date="2021-05" db="EMBL/GenBank/DDBJ databases">
        <title>Fusibacter ferrireducens sp. nov., an anaerobic, sulfur- and Fe-reducing bacterium isolated from the mangrove sediment.</title>
        <authorList>
            <person name="Qiu D."/>
        </authorList>
    </citation>
    <scope>NUCLEOTIDE SEQUENCE [LARGE SCALE GENOMIC DNA]</scope>
    <source>
        <strain evidence="2 3">DSM 12116</strain>
    </source>
</reference>
<feature type="transmembrane region" description="Helical" evidence="1">
    <location>
        <begin position="37"/>
        <end position="57"/>
    </location>
</feature>
<dbReference type="InterPro" id="IPR010718">
    <property type="entry name" value="DUF1294"/>
</dbReference>
<dbReference type="Proteomes" id="UP000746471">
    <property type="component" value="Unassembled WGS sequence"/>
</dbReference>
<comment type="caution">
    <text evidence="2">The sequence shown here is derived from an EMBL/GenBank/DDBJ whole genome shotgun (WGS) entry which is preliminary data.</text>
</comment>
<dbReference type="Pfam" id="PF06961">
    <property type="entry name" value="DUF1294"/>
    <property type="match status" value="1"/>
</dbReference>
<keyword evidence="1" id="KW-1133">Transmembrane helix</keyword>
<gene>
    <name evidence="2" type="ORF">KHM83_11775</name>
</gene>
<evidence type="ECO:0000313" key="2">
    <source>
        <dbReference type="EMBL" id="MBS7527360.1"/>
    </source>
</evidence>
<accession>A0ABS5PQE2</accession>
<proteinExistence type="predicted"/>
<feature type="transmembrane region" description="Helical" evidence="1">
    <location>
        <begin position="69"/>
        <end position="88"/>
    </location>
</feature>
<keyword evidence="1" id="KW-0812">Transmembrane</keyword>
<organism evidence="2 3">
    <name type="scientific">Fusibacter paucivorans</name>
    <dbReference type="NCBI Taxonomy" id="76009"/>
    <lineage>
        <taxon>Bacteria</taxon>
        <taxon>Bacillati</taxon>
        <taxon>Bacillota</taxon>
        <taxon>Clostridia</taxon>
        <taxon>Eubacteriales</taxon>
        <taxon>Eubacteriales Family XII. Incertae Sedis</taxon>
        <taxon>Fusibacter</taxon>
    </lineage>
</organism>
<sequence>MHSWLFCYFGLANVIALLLMCLDKRKAVKGKWRVSELSLLAFGWLGGAFGILSGMVVCKHKLSKLRFRFMMPIAGLVHWLIIGYYFLILNS</sequence>
<keyword evidence="3" id="KW-1185">Reference proteome</keyword>
<name>A0ABS5PQE2_9FIRM</name>